<dbReference type="Proteomes" id="UP001209654">
    <property type="component" value="Unassembled WGS sequence"/>
</dbReference>
<name>A0ABQ5MPI6_9MICC</name>
<dbReference type="InterPro" id="IPR029063">
    <property type="entry name" value="SAM-dependent_MTases_sf"/>
</dbReference>
<dbReference type="CDD" id="cd02440">
    <property type="entry name" value="AdoMet_MTases"/>
    <property type="match status" value="1"/>
</dbReference>
<keyword evidence="4" id="KW-1185">Reference proteome</keyword>
<accession>A0ABQ5MPI6</accession>
<proteinExistence type="predicted"/>
<dbReference type="Pfam" id="PF13649">
    <property type="entry name" value="Methyltransf_25"/>
    <property type="match status" value="1"/>
</dbReference>
<feature type="compositionally biased region" description="Basic and acidic residues" evidence="1">
    <location>
        <begin position="15"/>
        <end position="32"/>
    </location>
</feature>
<dbReference type="EMBL" id="BRVS01000001">
    <property type="protein sequence ID" value="GLB65898.1"/>
    <property type="molecule type" value="Genomic_DNA"/>
</dbReference>
<gene>
    <name evidence="3" type="ORF">AHIS1636_03370</name>
</gene>
<dbReference type="Gene3D" id="3.40.50.150">
    <property type="entry name" value="Vaccinia Virus protein VP39"/>
    <property type="match status" value="1"/>
</dbReference>
<feature type="compositionally biased region" description="Basic residues" evidence="1">
    <location>
        <begin position="1"/>
        <end position="14"/>
    </location>
</feature>
<dbReference type="PANTHER" id="PTHR43591">
    <property type="entry name" value="METHYLTRANSFERASE"/>
    <property type="match status" value="1"/>
</dbReference>
<evidence type="ECO:0000256" key="1">
    <source>
        <dbReference type="SAM" id="MobiDB-lite"/>
    </source>
</evidence>
<feature type="region of interest" description="Disordered" evidence="1">
    <location>
        <begin position="1"/>
        <end position="32"/>
    </location>
</feature>
<comment type="caution">
    <text evidence="3">The sequence shown here is derived from an EMBL/GenBank/DDBJ whole genome shotgun (WGS) entry which is preliminary data.</text>
</comment>
<evidence type="ECO:0000313" key="3">
    <source>
        <dbReference type="EMBL" id="GLB65898.1"/>
    </source>
</evidence>
<feature type="domain" description="Methyltransferase" evidence="2">
    <location>
        <begin position="70"/>
        <end position="166"/>
    </location>
</feature>
<sequence length="296" mass="31814">MTTQHHHGSGHRRGHQNDHPGHGHDHGREDHGGKAGVAELLELEAAALGPYSDEIADWAAGLAAAAPRTIVDLGAGTGAGSIALARRFPSAEVAAVDNSPHMLERVGEAAALHGLGGRVIPLLADLDEEWPDIREAGLIWAASSLHEVAEPERILADAFSALAWDGLLVAIEMDTLPRFLPHDVGLGEPGLELRCHEALARAGWNAHPDWREPLERAGFRVAAQRSFMPEARPGEAAGRYAHAFLARVRRALDGELPAADRRTLDHLLDAGNPDALVQRRDLAVRVSRTAWAARRP</sequence>
<reference evidence="3 4" key="1">
    <citation type="journal article" date="2023" name="Int. J. Syst. Evol. Microbiol.">
        <title>Arthrobacter mangrovi sp. nov., an actinobacterium isolated from the rhizosphere of a mangrove.</title>
        <authorList>
            <person name="Hamada M."/>
            <person name="Saitou S."/>
            <person name="Enomoto N."/>
            <person name="Nanri K."/>
            <person name="Hidaka K."/>
            <person name="Miura T."/>
            <person name="Tamura T."/>
        </authorList>
    </citation>
    <scope>NUCLEOTIDE SEQUENCE [LARGE SCALE GENOMIC DNA]</scope>
    <source>
        <strain evidence="3 4">NBRC 112813</strain>
    </source>
</reference>
<organism evidence="3 4">
    <name type="scientific">Arthrobacter mangrovi</name>
    <dbReference type="NCBI Taxonomy" id="2966350"/>
    <lineage>
        <taxon>Bacteria</taxon>
        <taxon>Bacillati</taxon>
        <taxon>Actinomycetota</taxon>
        <taxon>Actinomycetes</taxon>
        <taxon>Micrococcales</taxon>
        <taxon>Micrococcaceae</taxon>
        <taxon>Arthrobacter</taxon>
    </lineage>
</organism>
<dbReference type="PANTHER" id="PTHR43591:SF24">
    <property type="entry name" value="2-METHOXY-6-POLYPRENYL-1,4-BENZOQUINOL METHYLASE, MITOCHONDRIAL"/>
    <property type="match status" value="1"/>
</dbReference>
<evidence type="ECO:0000259" key="2">
    <source>
        <dbReference type="Pfam" id="PF13649"/>
    </source>
</evidence>
<dbReference type="SUPFAM" id="SSF53335">
    <property type="entry name" value="S-adenosyl-L-methionine-dependent methyltransferases"/>
    <property type="match status" value="1"/>
</dbReference>
<evidence type="ECO:0000313" key="4">
    <source>
        <dbReference type="Proteomes" id="UP001209654"/>
    </source>
</evidence>
<dbReference type="InterPro" id="IPR041698">
    <property type="entry name" value="Methyltransf_25"/>
</dbReference>
<dbReference type="RefSeq" id="WP_264794060.1">
    <property type="nucleotide sequence ID" value="NZ_BRVS01000001.1"/>
</dbReference>
<protein>
    <recommendedName>
        <fullName evidence="2">Methyltransferase domain-containing protein</fullName>
    </recommendedName>
</protein>